<keyword evidence="2 3" id="KW-0732">Signal</keyword>
<evidence type="ECO:0000256" key="3">
    <source>
        <dbReference type="SAM" id="SignalP"/>
    </source>
</evidence>
<feature type="chain" id="PRO_5045694794" evidence="3">
    <location>
        <begin position="21"/>
        <end position="277"/>
    </location>
</feature>
<dbReference type="Pfam" id="PF11999">
    <property type="entry name" value="Ice_binding"/>
    <property type="match status" value="1"/>
</dbReference>
<gene>
    <name evidence="4" type="ORF">ACFX5E_12345</name>
</gene>
<dbReference type="PROSITE" id="PS51257">
    <property type="entry name" value="PROKAR_LIPOPROTEIN"/>
    <property type="match status" value="1"/>
</dbReference>
<evidence type="ECO:0000313" key="4">
    <source>
        <dbReference type="EMBL" id="MFE3868855.1"/>
    </source>
</evidence>
<comment type="similarity">
    <text evidence="1">Belongs to the ice-binding protein family.</text>
</comment>
<dbReference type="NCBIfam" id="NF045625">
    <property type="entry name" value="IBP_CFB"/>
    <property type="match status" value="1"/>
</dbReference>
<dbReference type="Proteomes" id="UP001600109">
    <property type="component" value="Unassembled WGS sequence"/>
</dbReference>
<evidence type="ECO:0000313" key="5">
    <source>
        <dbReference type="Proteomes" id="UP001600109"/>
    </source>
</evidence>
<dbReference type="EMBL" id="JBHZPZ010000014">
    <property type="protein sequence ID" value="MFE3868855.1"/>
    <property type="molecule type" value="Genomic_DNA"/>
</dbReference>
<keyword evidence="5" id="KW-1185">Reference proteome</keyword>
<accession>A0ABW6HXW7</accession>
<sequence>MKLKNTLSTLAMLSVVFLTSCNTDTTENSTANASAIAKSDGSTSKIYPVNETYNIAPTIGSLNAVNLGIAGDFAILSKTGITDVYKSTITGDVGSSPITGAAILVRCTEVVGTIYTVDAAGPLPCSVTNATKLTTAIGDMQTAYTDAAGRTNPDFLNLGAGNIGGKTLTPGLYKWTTALNIPTDITIAGSPTDVFIFQVAGTLKLSSAVRMTLTGGVQAKNIFWVVSDAVTCGTTSHFEGNILGMTGINLQTGATINGRMLAQTAVTLQMNSVTKPQ</sequence>
<evidence type="ECO:0000256" key="1">
    <source>
        <dbReference type="ARBA" id="ARBA00005445"/>
    </source>
</evidence>
<dbReference type="RefSeq" id="WP_379855453.1">
    <property type="nucleotide sequence ID" value="NZ_JBHZPZ010000014.1"/>
</dbReference>
<proteinExistence type="inferred from homology"/>
<dbReference type="InterPro" id="IPR021884">
    <property type="entry name" value="Ice-bd_prot"/>
</dbReference>
<feature type="signal peptide" evidence="3">
    <location>
        <begin position="1"/>
        <end position="20"/>
    </location>
</feature>
<reference evidence="4 5" key="1">
    <citation type="submission" date="2024-06" db="EMBL/GenBank/DDBJ databases">
        <title>Flavobacterium spp. isolated from glacier.</title>
        <authorList>
            <person name="Han D."/>
        </authorList>
    </citation>
    <scope>NUCLEOTIDE SEQUENCE [LARGE SCALE GENOMIC DNA]</scope>
    <source>
        <strain evidence="4 5">LS2P90</strain>
    </source>
</reference>
<organism evidence="4 5">
    <name type="scientific">Flavobacterium xylosi</name>
    <dbReference type="NCBI Taxonomy" id="3230415"/>
    <lineage>
        <taxon>Bacteria</taxon>
        <taxon>Pseudomonadati</taxon>
        <taxon>Bacteroidota</taxon>
        <taxon>Flavobacteriia</taxon>
        <taxon>Flavobacteriales</taxon>
        <taxon>Flavobacteriaceae</taxon>
        <taxon>Flavobacterium</taxon>
    </lineage>
</organism>
<comment type="caution">
    <text evidence="4">The sequence shown here is derived from an EMBL/GenBank/DDBJ whole genome shotgun (WGS) entry which is preliminary data.</text>
</comment>
<protein>
    <submittedName>
        <fullName evidence="4">Ice-binding protein</fullName>
    </submittedName>
</protein>
<evidence type="ECO:0000256" key="2">
    <source>
        <dbReference type="ARBA" id="ARBA00022729"/>
    </source>
</evidence>
<name>A0ABW6HXW7_9FLAO</name>